<proteinExistence type="predicted"/>
<dbReference type="OrthoDB" id="6436935at2759"/>
<comment type="caution">
    <text evidence="2">The sequence shown here is derived from an EMBL/GenBank/DDBJ whole genome shotgun (WGS) entry which is preliminary data.</text>
</comment>
<gene>
    <name evidence="2" type="ORF">TNCT_459431</name>
</gene>
<evidence type="ECO:0000256" key="1">
    <source>
        <dbReference type="SAM" id="Phobius"/>
    </source>
</evidence>
<sequence>MEIELSETATKVLQFVVTMFPIGIFDLIITAIVASVVKIYLLLQAFYTGVCDNGLPAWWTGRPRPRIVFRFQPREPAAARQIAIQHNVEAIREKTVALE</sequence>
<protein>
    <submittedName>
        <fullName evidence="2">Uncharacterized protein</fullName>
    </submittedName>
</protein>
<evidence type="ECO:0000313" key="3">
    <source>
        <dbReference type="Proteomes" id="UP000887116"/>
    </source>
</evidence>
<reference evidence="2" key="1">
    <citation type="submission" date="2020-07" db="EMBL/GenBank/DDBJ databases">
        <title>Multicomponent nature underlies the extraordinary mechanical properties of spider dragline silk.</title>
        <authorList>
            <person name="Kono N."/>
            <person name="Nakamura H."/>
            <person name="Mori M."/>
            <person name="Yoshida Y."/>
            <person name="Ohtoshi R."/>
            <person name="Malay A.D."/>
            <person name="Moran D.A.P."/>
            <person name="Tomita M."/>
            <person name="Numata K."/>
            <person name="Arakawa K."/>
        </authorList>
    </citation>
    <scope>NUCLEOTIDE SEQUENCE</scope>
</reference>
<dbReference type="Proteomes" id="UP000887116">
    <property type="component" value="Unassembled WGS sequence"/>
</dbReference>
<dbReference type="EMBL" id="BMAO01020455">
    <property type="protein sequence ID" value="GFQ67473.1"/>
    <property type="molecule type" value="Genomic_DNA"/>
</dbReference>
<name>A0A8X6KC58_TRICU</name>
<evidence type="ECO:0000313" key="2">
    <source>
        <dbReference type="EMBL" id="GFQ67473.1"/>
    </source>
</evidence>
<keyword evidence="1" id="KW-0812">Transmembrane</keyword>
<keyword evidence="1" id="KW-0472">Membrane</keyword>
<accession>A0A8X6KC58</accession>
<keyword evidence="3" id="KW-1185">Reference proteome</keyword>
<organism evidence="2 3">
    <name type="scientific">Trichonephila clavata</name>
    <name type="common">Joro spider</name>
    <name type="synonym">Nephila clavata</name>
    <dbReference type="NCBI Taxonomy" id="2740835"/>
    <lineage>
        <taxon>Eukaryota</taxon>
        <taxon>Metazoa</taxon>
        <taxon>Ecdysozoa</taxon>
        <taxon>Arthropoda</taxon>
        <taxon>Chelicerata</taxon>
        <taxon>Arachnida</taxon>
        <taxon>Araneae</taxon>
        <taxon>Araneomorphae</taxon>
        <taxon>Entelegynae</taxon>
        <taxon>Araneoidea</taxon>
        <taxon>Nephilidae</taxon>
        <taxon>Trichonephila</taxon>
    </lineage>
</organism>
<keyword evidence="1" id="KW-1133">Transmembrane helix</keyword>
<feature type="transmembrane region" description="Helical" evidence="1">
    <location>
        <begin position="12"/>
        <end position="37"/>
    </location>
</feature>
<dbReference type="AlphaFoldDB" id="A0A8X6KC58"/>